<dbReference type="EMBL" id="JASBWS010000142">
    <property type="protein sequence ID" value="KAJ9094165.1"/>
    <property type="molecule type" value="Genomic_DNA"/>
</dbReference>
<evidence type="ECO:0000313" key="2">
    <source>
        <dbReference type="Proteomes" id="UP001230649"/>
    </source>
</evidence>
<name>A0ACC2V463_9TREE</name>
<dbReference type="Proteomes" id="UP001230649">
    <property type="component" value="Unassembled WGS sequence"/>
</dbReference>
<proteinExistence type="predicted"/>
<organism evidence="1 2">
    <name type="scientific">Naganishia adeliensis</name>
    <dbReference type="NCBI Taxonomy" id="92952"/>
    <lineage>
        <taxon>Eukaryota</taxon>
        <taxon>Fungi</taxon>
        <taxon>Dikarya</taxon>
        <taxon>Basidiomycota</taxon>
        <taxon>Agaricomycotina</taxon>
        <taxon>Tremellomycetes</taxon>
        <taxon>Filobasidiales</taxon>
        <taxon>Filobasidiaceae</taxon>
        <taxon>Naganishia</taxon>
    </lineage>
</organism>
<evidence type="ECO:0000313" key="1">
    <source>
        <dbReference type="EMBL" id="KAJ9094165.1"/>
    </source>
</evidence>
<reference evidence="1" key="1">
    <citation type="submission" date="2023-04" db="EMBL/GenBank/DDBJ databases">
        <title>Draft Genome sequencing of Naganishia species isolated from polar environments using Oxford Nanopore Technology.</title>
        <authorList>
            <person name="Leo P."/>
            <person name="Venkateswaran K."/>
        </authorList>
    </citation>
    <scope>NUCLEOTIDE SEQUENCE</scope>
    <source>
        <strain evidence="1">MNA-CCFEE 5262</strain>
    </source>
</reference>
<comment type="caution">
    <text evidence="1">The sequence shown here is derived from an EMBL/GenBank/DDBJ whole genome shotgun (WGS) entry which is preliminary data.</text>
</comment>
<sequence length="959" mass="104542">MASTLTTSTSSEATTTTHAQAATSPRPQAENDGTIIGRTMSATLSPESRRRSNIFGILHSDATGVEAGSPQQFGSPSSRFQPARMSVDSLVHREVEQGQNGVDGLQDGVQGVVSPSTFRTLEDRLISDMTRQRSASPSKEQSDRLHSVRSNGTVAEPETGEERGLPSSFDQGVVEMEIDSERQEQDSEHEDKSEHEHQEGDVPHGNLLSSGEEDEGQIDGAIDAEADPEGEEEEDDDEDSESEDSDDEGSIDLDQEDVGDSPAFISMRNGPLGISDLLLPPAAGDGEIRVKAEPGQEDLVQSSQEQTSADAGGAMDVISIEDNSQHATINGIVPTENQPSSVAGPSALDPNVNVLVTKPKRKRVRAKSPSPPPAPPPKPRVTIRVVFNLFDEEEEPDGKGISTDAIDATRMATSQSPPPPAMNQKHFPRPRSLALRNQAEPPAPREEPKFRVVNFKQASIAQGKVDSDYYVVNSGWNAMETDDDDEEADDMEVDGVPDKAKARKRKFVDLLANGTSGSTSAIPTPGGNGGGESGAAPGILQAMTGDADEAELARLAEELDKKYNVPTTSKPKRKRVVEDRNDYDYQDPFIDDSDLKLDEPMASHRPAKEGFYVQNGTVELINDEEDGAAKKAAKVKKQTTLNFGKIPVKETPPDSDAQLGDQPKKRKKMMIGQGYRPPKLGTPVQSVSARPTLGQSDSGKAASHRSAAASTSRDSNSNQSKANGTTKQTSPEVALIADPLSGIVVSEIEWKKIKDAKKFPESFKPLVYAVGKKAVELGLVGDALYDALPFLIRYNRFTMKKYILDKLKDYQAEHHQKIKQELLSVLKAAIVNTVDPQVIDYNAQLETYQIAIKNEQDSARLEGKDLAESTTQQPAKRIRWSDEMRQTFWHLVKAADNEGRFEAQQAEVHDRPAPSSSVLWRSQLYGEIVPLFPEGWMSSQQLSRQLSSLKLKYERQGEP</sequence>
<gene>
    <name evidence="1" type="ORF">QFC20_006963</name>
</gene>
<accession>A0ACC2V463</accession>
<keyword evidence="2" id="KW-1185">Reference proteome</keyword>
<protein>
    <submittedName>
        <fullName evidence="1">Uncharacterized protein</fullName>
    </submittedName>
</protein>